<keyword evidence="2" id="KW-0813">Transport</keyword>
<dbReference type="InterPro" id="IPR003439">
    <property type="entry name" value="ABC_transporter-like_ATP-bd"/>
</dbReference>
<dbReference type="GeneID" id="98566842"/>
<evidence type="ECO:0000256" key="5">
    <source>
        <dbReference type="SAM" id="Phobius"/>
    </source>
</evidence>
<dbReference type="InterPro" id="IPR027417">
    <property type="entry name" value="P-loop_NTPase"/>
</dbReference>
<dbReference type="OrthoDB" id="2079174at2"/>
<evidence type="ECO:0000259" key="6">
    <source>
        <dbReference type="PROSITE" id="PS50893"/>
    </source>
</evidence>
<feature type="transmembrane region" description="Helical" evidence="5">
    <location>
        <begin position="256"/>
        <end position="276"/>
    </location>
</feature>
<dbReference type="PANTHER" id="PTHR42798">
    <property type="entry name" value="LIPOPROTEIN-RELEASING SYSTEM ATP-BINDING PROTEIN LOLD"/>
    <property type="match status" value="1"/>
</dbReference>
<dbReference type="SMART" id="SM00382">
    <property type="entry name" value="AAA"/>
    <property type="match status" value="1"/>
</dbReference>
<gene>
    <name evidence="7" type="ORF">CBF35_00555</name>
</gene>
<evidence type="ECO:0000256" key="3">
    <source>
        <dbReference type="ARBA" id="ARBA00022741"/>
    </source>
</evidence>
<keyword evidence="3" id="KW-0547">Nucleotide-binding</keyword>
<dbReference type="SUPFAM" id="SSF52540">
    <property type="entry name" value="P-loop containing nucleoside triphosphate hydrolases"/>
    <property type="match status" value="1"/>
</dbReference>
<keyword evidence="5" id="KW-0472">Membrane</keyword>
<dbReference type="AlphaFoldDB" id="A0A429ZVL2"/>
<feature type="transmembrane region" description="Helical" evidence="5">
    <location>
        <begin position="533"/>
        <end position="553"/>
    </location>
</feature>
<dbReference type="PROSITE" id="PS50893">
    <property type="entry name" value="ABC_TRANSPORTER_2"/>
    <property type="match status" value="1"/>
</dbReference>
<evidence type="ECO:0000256" key="1">
    <source>
        <dbReference type="ARBA" id="ARBA00005417"/>
    </source>
</evidence>
<reference evidence="7 8" key="1">
    <citation type="submission" date="2017-05" db="EMBL/GenBank/DDBJ databases">
        <title>Vagococcus spp. assemblies.</title>
        <authorList>
            <person name="Gulvik C.A."/>
        </authorList>
    </citation>
    <scope>NUCLEOTIDE SEQUENCE [LARGE SCALE GENOMIC DNA]</scope>
    <source>
        <strain evidence="7 8">NCFB 2777</strain>
    </source>
</reference>
<dbReference type="Proteomes" id="UP000287239">
    <property type="component" value="Unassembled WGS sequence"/>
</dbReference>
<dbReference type="GO" id="GO:0005524">
    <property type="term" value="F:ATP binding"/>
    <property type="evidence" value="ECO:0007669"/>
    <property type="project" value="UniProtKB-KW"/>
</dbReference>
<keyword evidence="5" id="KW-1133">Transmembrane helix</keyword>
<feature type="transmembrane region" description="Helical" evidence="5">
    <location>
        <begin position="565"/>
        <end position="586"/>
    </location>
</feature>
<dbReference type="InterPro" id="IPR003593">
    <property type="entry name" value="AAA+_ATPase"/>
</dbReference>
<keyword evidence="4" id="KW-0067">ATP-binding</keyword>
<feature type="transmembrane region" description="Helical" evidence="5">
    <location>
        <begin position="480"/>
        <end position="500"/>
    </location>
</feature>
<dbReference type="CDD" id="cd03255">
    <property type="entry name" value="ABC_MJ0796_LolCDE_FtsE"/>
    <property type="match status" value="1"/>
</dbReference>
<dbReference type="InterPro" id="IPR017911">
    <property type="entry name" value="MacB-like_ATP-bd"/>
</dbReference>
<dbReference type="RefSeq" id="WP_126777938.1">
    <property type="nucleotide sequence ID" value="NZ_NGJU01000001.1"/>
</dbReference>
<evidence type="ECO:0000313" key="8">
    <source>
        <dbReference type="Proteomes" id="UP000287239"/>
    </source>
</evidence>
<name>A0A429ZVL2_9ENTE</name>
<organism evidence="7 8">
    <name type="scientific">Vagococcus salmoninarum</name>
    <dbReference type="NCBI Taxonomy" id="2739"/>
    <lineage>
        <taxon>Bacteria</taxon>
        <taxon>Bacillati</taxon>
        <taxon>Bacillota</taxon>
        <taxon>Bacilli</taxon>
        <taxon>Lactobacillales</taxon>
        <taxon>Enterococcaceae</taxon>
        <taxon>Vagococcus</taxon>
    </lineage>
</organism>
<evidence type="ECO:0000256" key="4">
    <source>
        <dbReference type="ARBA" id="ARBA00022840"/>
    </source>
</evidence>
<dbReference type="Pfam" id="PF00005">
    <property type="entry name" value="ABC_tran"/>
    <property type="match status" value="1"/>
</dbReference>
<dbReference type="PROSITE" id="PS00211">
    <property type="entry name" value="ABC_TRANSPORTER_1"/>
    <property type="match status" value="1"/>
</dbReference>
<feature type="domain" description="ABC transporter" evidence="6">
    <location>
        <begin position="2"/>
        <end position="236"/>
    </location>
</feature>
<sequence>MYQLKNLTKSYQKKRVLSQVNFDFPEKGLVCLMGESGTGKSTLLQILASLDSDYQGAVLFGGKNLAELTQEESRNYRKDYLGLIFQDYHLLEGYTALENVLYPSYLQVEKDNDSLVSQGKSLLKKVGLVAQEQQKSETLSGGQKQRVAIARALLNNPQVILADEPTGALDRGTATEIMALLKEIGKERLVILITHDPIICEDADQVLIIDEQKLLLKTGSNCANDNNPLAFKLKAYGNGITRPLAWKNFQVNLRNYCLIAIVFAISATCLLFTISANQAVKSSITDFQKKNSGLSNGFIKVGPEVTEEDYQKISHDPRLENVYKQYLLTNITLKSSGKTLTLAEKYPLPRAKEVISYGKMPQKGQKEVALSGTLAKQFRGEINQLIGEKITVIVNQKSYNLKISGIYNAAYDDLYLSSDLEAALYQGRVNQPWLGITFDVKQFEEIVSVYQSLAKAGLAPEMALTEVETMLTSFTKIKSVFMIITLLVLAVCLFLIVVLMQKLQGTRQKLVGLLGAFGFKQKSISHLLGWENFFLASLTTVATGLLSVSLSYLGQLASWPVSLTVGQLGLVLGGTFSSLVLISYTLKQRALGRSIIESLK</sequence>
<comment type="similarity">
    <text evidence="1">Belongs to the ABC transporter superfamily.</text>
</comment>
<evidence type="ECO:0000313" key="7">
    <source>
        <dbReference type="EMBL" id="RST97817.1"/>
    </source>
</evidence>
<keyword evidence="8" id="KW-1185">Reference proteome</keyword>
<dbReference type="PANTHER" id="PTHR42798:SF2">
    <property type="entry name" value="ABC TRANSPORTER ATP-BINDING PROTEIN MG467-RELATED"/>
    <property type="match status" value="1"/>
</dbReference>
<evidence type="ECO:0000256" key="2">
    <source>
        <dbReference type="ARBA" id="ARBA00022448"/>
    </source>
</evidence>
<accession>A0A429ZVL2</accession>
<comment type="caution">
    <text evidence="7">The sequence shown here is derived from an EMBL/GenBank/DDBJ whole genome shotgun (WGS) entry which is preliminary data.</text>
</comment>
<keyword evidence="5" id="KW-0812">Transmembrane</keyword>
<protein>
    <recommendedName>
        <fullName evidence="6">ABC transporter domain-containing protein</fullName>
    </recommendedName>
</protein>
<proteinExistence type="inferred from homology"/>
<dbReference type="GO" id="GO:0016887">
    <property type="term" value="F:ATP hydrolysis activity"/>
    <property type="evidence" value="ECO:0007669"/>
    <property type="project" value="InterPro"/>
</dbReference>
<dbReference type="InterPro" id="IPR017871">
    <property type="entry name" value="ABC_transporter-like_CS"/>
</dbReference>
<dbReference type="Gene3D" id="3.40.50.300">
    <property type="entry name" value="P-loop containing nucleotide triphosphate hydrolases"/>
    <property type="match status" value="1"/>
</dbReference>
<dbReference type="EMBL" id="NGJU01000001">
    <property type="protein sequence ID" value="RST97817.1"/>
    <property type="molecule type" value="Genomic_DNA"/>
</dbReference>